<dbReference type="GO" id="GO:2000143">
    <property type="term" value="P:negative regulation of DNA-templated transcription initiation"/>
    <property type="evidence" value="ECO:0007669"/>
    <property type="project" value="TreeGrafter"/>
</dbReference>
<evidence type="ECO:0000256" key="4">
    <source>
        <dbReference type="ARBA" id="ARBA00023015"/>
    </source>
</evidence>
<keyword evidence="3" id="KW-0677">Repeat</keyword>
<comment type="similarity">
    <text evidence="7">Belongs to the MraZ family.</text>
</comment>
<dbReference type="Pfam" id="PF02381">
    <property type="entry name" value="MraZ"/>
    <property type="match status" value="2"/>
</dbReference>
<evidence type="ECO:0000256" key="5">
    <source>
        <dbReference type="ARBA" id="ARBA00023125"/>
    </source>
</evidence>
<dbReference type="PANTHER" id="PTHR34701:SF1">
    <property type="entry name" value="TRANSCRIPTIONAL REGULATOR MRAZ"/>
    <property type="match status" value="1"/>
</dbReference>
<organism evidence="9 10">
    <name type="scientific">Handelsmanbacteria sp. (strain RIFCSPLOWO2_12_FULL_64_10)</name>
    <dbReference type="NCBI Taxonomy" id="1817868"/>
    <lineage>
        <taxon>Bacteria</taxon>
        <taxon>Candidatus Handelsmaniibacteriota</taxon>
    </lineage>
</organism>
<dbReference type="AlphaFoldDB" id="A0A1F6CT59"/>
<evidence type="ECO:0000256" key="6">
    <source>
        <dbReference type="ARBA" id="ARBA00023163"/>
    </source>
</evidence>
<evidence type="ECO:0000259" key="8">
    <source>
        <dbReference type="PROSITE" id="PS51740"/>
    </source>
</evidence>
<keyword evidence="2 7" id="KW-0963">Cytoplasm</keyword>
<dbReference type="GO" id="GO:0005737">
    <property type="term" value="C:cytoplasm"/>
    <property type="evidence" value="ECO:0007669"/>
    <property type="project" value="UniProtKB-UniRule"/>
</dbReference>
<comment type="subcellular location">
    <subcellularLocation>
        <location evidence="7">Cytoplasm</location>
        <location evidence="7">Nucleoid</location>
    </subcellularLocation>
</comment>
<gene>
    <name evidence="7" type="primary">mraZ</name>
    <name evidence="9" type="ORF">A3F84_03830</name>
</gene>
<evidence type="ECO:0000256" key="2">
    <source>
        <dbReference type="ARBA" id="ARBA00022490"/>
    </source>
</evidence>
<proteinExistence type="inferred from homology"/>
<dbReference type="GO" id="GO:0000976">
    <property type="term" value="F:transcription cis-regulatory region binding"/>
    <property type="evidence" value="ECO:0007669"/>
    <property type="project" value="TreeGrafter"/>
</dbReference>
<comment type="subunit">
    <text evidence="7">Forms oligomers.</text>
</comment>
<accession>A0A1F6CT59</accession>
<dbReference type="InterPro" id="IPR007159">
    <property type="entry name" value="SpoVT-AbrB_dom"/>
</dbReference>
<dbReference type="InterPro" id="IPR003444">
    <property type="entry name" value="MraZ"/>
</dbReference>
<dbReference type="CDD" id="cd16321">
    <property type="entry name" value="MraZ_C"/>
    <property type="match status" value="1"/>
</dbReference>
<protein>
    <recommendedName>
        <fullName evidence="1 7">Transcriptional regulator MraZ</fullName>
    </recommendedName>
</protein>
<evidence type="ECO:0000313" key="10">
    <source>
        <dbReference type="Proteomes" id="UP000178606"/>
    </source>
</evidence>
<dbReference type="InterPro" id="IPR037914">
    <property type="entry name" value="SpoVT-AbrB_sf"/>
</dbReference>
<comment type="caution">
    <text evidence="9">The sequence shown here is derived from an EMBL/GenBank/DDBJ whole genome shotgun (WGS) entry which is preliminary data.</text>
</comment>
<dbReference type="SUPFAM" id="SSF89447">
    <property type="entry name" value="AbrB/MazE/MraZ-like"/>
    <property type="match status" value="1"/>
</dbReference>
<reference evidence="9 10" key="1">
    <citation type="journal article" date="2016" name="Nat. Commun.">
        <title>Thousands of microbial genomes shed light on interconnected biogeochemical processes in an aquifer system.</title>
        <authorList>
            <person name="Anantharaman K."/>
            <person name="Brown C.T."/>
            <person name="Hug L.A."/>
            <person name="Sharon I."/>
            <person name="Castelle C.J."/>
            <person name="Probst A.J."/>
            <person name="Thomas B.C."/>
            <person name="Singh A."/>
            <person name="Wilkins M.J."/>
            <person name="Karaoz U."/>
            <person name="Brodie E.L."/>
            <person name="Williams K.H."/>
            <person name="Hubbard S.S."/>
            <person name="Banfield J.F."/>
        </authorList>
    </citation>
    <scope>NUCLEOTIDE SEQUENCE [LARGE SCALE GENOMIC DNA]</scope>
    <source>
        <strain evidence="10">RIFCSPLOWO2_12_FULL_64_10</strain>
    </source>
</reference>
<feature type="domain" description="SpoVT-AbrB" evidence="8">
    <location>
        <begin position="84"/>
        <end position="127"/>
    </location>
</feature>
<evidence type="ECO:0000313" key="9">
    <source>
        <dbReference type="EMBL" id="OGG52201.1"/>
    </source>
</evidence>
<dbReference type="EMBL" id="MFKF01000153">
    <property type="protein sequence ID" value="OGG52201.1"/>
    <property type="molecule type" value="Genomic_DNA"/>
</dbReference>
<dbReference type="InterPro" id="IPR020603">
    <property type="entry name" value="MraZ_dom"/>
</dbReference>
<dbReference type="HAMAP" id="MF_01008">
    <property type="entry name" value="MraZ"/>
    <property type="match status" value="1"/>
</dbReference>
<dbReference type="InterPro" id="IPR035642">
    <property type="entry name" value="MraZ_N"/>
</dbReference>
<evidence type="ECO:0000256" key="1">
    <source>
        <dbReference type="ARBA" id="ARBA00013860"/>
    </source>
</evidence>
<name>A0A1F6CT59_HANXR</name>
<sequence>MPSFRGAYDSIPVDDKGRIILPRKIRGALPQEASDNCVLVAWLENCLAVFDTHTWNELTSKIQSGASISDANTRNLIRFLHSNSDDVKIDNQGRISINKNLLAFAGITDRAKVIGAGDHAEIWCPERYEQYMAGVDVAKVAELTDLF</sequence>
<dbReference type="GO" id="GO:0009295">
    <property type="term" value="C:nucleoid"/>
    <property type="evidence" value="ECO:0007669"/>
    <property type="project" value="UniProtKB-SubCell"/>
</dbReference>
<keyword evidence="5 7" id="KW-0238">DNA-binding</keyword>
<dbReference type="InterPro" id="IPR035644">
    <property type="entry name" value="MraZ_C"/>
</dbReference>
<dbReference type="Proteomes" id="UP000178606">
    <property type="component" value="Unassembled WGS sequence"/>
</dbReference>
<dbReference type="Gene3D" id="3.40.1550.20">
    <property type="entry name" value="Transcriptional regulator MraZ domain"/>
    <property type="match status" value="1"/>
</dbReference>
<dbReference type="PANTHER" id="PTHR34701">
    <property type="entry name" value="TRANSCRIPTIONAL REGULATOR MRAZ"/>
    <property type="match status" value="1"/>
</dbReference>
<evidence type="ECO:0000256" key="7">
    <source>
        <dbReference type="HAMAP-Rule" id="MF_01008"/>
    </source>
</evidence>
<keyword evidence="6 7" id="KW-0804">Transcription</keyword>
<dbReference type="InterPro" id="IPR038619">
    <property type="entry name" value="MraZ_sf"/>
</dbReference>
<keyword evidence="4 7" id="KW-0805">Transcription regulation</keyword>
<evidence type="ECO:0000256" key="3">
    <source>
        <dbReference type="ARBA" id="ARBA00022737"/>
    </source>
</evidence>
<dbReference type="GO" id="GO:0003700">
    <property type="term" value="F:DNA-binding transcription factor activity"/>
    <property type="evidence" value="ECO:0007669"/>
    <property type="project" value="UniProtKB-UniRule"/>
</dbReference>
<dbReference type="PROSITE" id="PS51740">
    <property type="entry name" value="SPOVT_ABRB"/>
    <property type="match status" value="1"/>
</dbReference>
<dbReference type="CDD" id="cd16320">
    <property type="entry name" value="MraZ_N"/>
    <property type="match status" value="1"/>
</dbReference>